<dbReference type="AlphaFoldDB" id="A0A1I1VJG1"/>
<evidence type="ECO:0000313" key="2">
    <source>
        <dbReference type="Proteomes" id="UP000198639"/>
    </source>
</evidence>
<protein>
    <submittedName>
        <fullName evidence="1">Uncharacterized protein</fullName>
    </submittedName>
</protein>
<dbReference type="OrthoDB" id="8759437at2"/>
<keyword evidence="2" id="KW-1185">Reference proteome</keyword>
<gene>
    <name evidence="1" type="ORF">SAMN05216204_1402</name>
</gene>
<dbReference type="Proteomes" id="UP000198639">
    <property type="component" value="Unassembled WGS sequence"/>
</dbReference>
<proteinExistence type="predicted"/>
<organism evidence="1 2">
    <name type="scientific">Massilia yuzhufengensis</name>
    <dbReference type="NCBI Taxonomy" id="1164594"/>
    <lineage>
        <taxon>Bacteria</taxon>
        <taxon>Pseudomonadati</taxon>
        <taxon>Pseudomonadota</taxon>
        <taxon>Betaproteobacteria</taxon>
        <taxon>Burkholderiales</taxon>
        <taxon>Oxalobacteraceae</taxon>
        <taxon>Telluria group</taxon>
        <taxon>Massilia</taxon>
    </lineage>
</organism>
<evidence type="ECO:0000313" key="1">
    <source>
        <dbReference type="EMBL" id="SFD82999.1"/>
    </source>
</evidence>
<dbReference type="RefSeq" id="WP_091876804.1">
    <property type="nucleotide sequence ID" value="NZ_FOLD01000040.1"/>
</dbReference>
<sequence>MFIERLQHPVIEYDLTADKPPTLVHYFSDRAEPLKTALPLLVAGGDEEHVLVVASPLAEIVDGAIWLHRSDEFADMVVVDQRQRAMFAAVRAALLEAVAKIEGIQYANLDDEE</sequence>
<accession>A0A1I1VJG1</accession>
<reference evidence="2" key="1">
    <citation type="submission" date="2016-10" db="EMBL/GenBank/DDBJ databases">
        <authorList>
            <person name="Varghese N."/>
            <person name="Submissions S."/>
        </authorList>
    </citation>
    <scope>NUCLEOTIDE SEQUENCE [LARGE SCALE GENOMIC DNA]</scope>
    <source>
        <strain evidence="2">CGMCC 1.12041</strain>
    </source>
</reference>
<name>A0A1I1VJG1_9BURK</name>
<dbReference type="EMBL" id="FOLD01000040">
    <property type="protein sequence ID" value="SFD82999.1"/>
    <property type="molecule type" value="Genomic_DNA"/>
</dbReference>